<accession>A0A918ZZ45</accession>
<gene>
    <name evidence="2" type="ORF">GCM10018785_50330</name>
</gene>
<dbReference type="AlphaFoldDB" id="A0A918ZZ45"/>
<feature type="region of interest" description="Disordered" evidence="1">
    <location>
        <begin position="26"/>
        <end position="50"/>
    </location>
</feature>
<proteinExistence type="predicted"/>
<keyword evidence="3" id="KW-1185">Reference proteome</keyword>
<evidence type="ECO:0000313" key="3">
    <source>
        <dbReference type="Proteomes" id="UP000608024"/>
    </source>
</evidence>
<protein>
    <submittedName>
        <fullName evidence="2">Uncharacterized protein</fullName>
    </submittedName>
</protein>
<reference evidence="2" key="2">
    <citation type="submission" date="2020-09" db="EMBL/GenBank/DDBJ databases">
        <authorList>
            <person name="Sun Q."/>
            <person name="Ohkuma M."/>
        </authorList>
    </citation>
    <scope>NUCLEOTIDE SEQUENCE</scope>
    <source>
        <strain evidence="2">JCM 4784</strain>
    </source>
</reference>
<evidence type="ECO:0000313" key="2">
    <source>
        <dbReference type="EMBL" id="GHE75950.1"/>
    </source>
</evidence>
<evidence type="ECO:0000256" key="1">
    <source>
        <dbReference type="SAM" id="MobiDB-lite"/>
    </source>
</evidence>
<dbReference type="Proteomes" id="UP000608024">
    <property type="component" value="Unassembled WGS sequence"/>
</dbReference>
<sequence>MALFAAATALWALTFLRIRRLRAAPAPAPEGPALRSLPGQSGPPRAESVDLSAAERAAFAGLVRQFDTGHGHRED</sequence>
<dbReference type="EMBL" id="BNBT01000091">
    <property type="protein sequence ID" value="GHE75950.1"/>
    <property type="molecule type" value="Genomic_DNA"/>
</dbReference>
<organism evidence="2 3">
    <name type="scientific">Streptomyces longispororuber</name>
    <dbReference type="NCBI Taxonomy" id="68230"/>
    <lineage>
        <taxon>Bacteria</taxon>
        <taxon>Bacillati</taxon>
        <taxon>Actinomycetota</taxon>
        <taxon>Actinomycetes</taxon>
        <taxon>Kitasatosporales</taxon>
        <taxon>Streptomycetaceae</taxon>
        <taxon>Streptomyces</taxon>
    </lineage>
</organism>
<reference evidence="2" key="1">
    <citation type="journal article" date="2014" name="Int. J. Syst. Evol. Microbiol.">
        <title>Complete genome sequence of Corynebacterium casei LMG S-19264T (=DSM 44701T), isolated from a smear-ripened cheese.</title>
        <authorList>
            <consortium name="US DOE Joint Genome Institute (JGI-PGF)"/>
            <person name="Walter F."/>
            <person name="Albersmeier A."/>
            <person name="Kalinowski J."/>
            <person name="Ruckert C."/>
        </authorList>
    </citation>
    <scope>NUCLEOTIDE SEQUENCE</scope>
    <source>
        <strain evidence="2">JCM 4784</strain>
    </source>
</reference>
<comment type="caution">
    <text evidence="2">The sequence shown here is derived from an EMBL/GenBank/DDBJ whole genome shotgun (WGS) entry which is preliminary data.</text>
</comment>
<name>A0A918ZZ45_9ACTN</name>